<comment type="cofactor">
    <cofactor evidence="1">
        <name>Mn(2+)</name>
        <dbReference type="ChEBI" id="CHEBI:29035"/>
    </cofactor>
</comment>
<comment type="function">
    <text evidence="13">Cell wall formation.</text>
</comment>
<dbReference type="PANTHER" id="PTHR23132">
    <property type="entry name" value="D-ALANINE--D-ALANINE LIGASE"/>
    <property type="match status" value="1"/>
</dbReference>
<dbReference type="Pfam" id="PF07478">
    <property type="entry name" value="Dala_Dala_lig_C"/>
    <property type="match status" value="1"/>
</dbReference>
<evidence type="ECO:0000256" key="15">
    <source>
        <dbReference type="PIRSR" id="PIRSR039102-3"/>
    </source>
</evidence>
<protein>
    <recommendedName>
        <fullName evidence="4 13">D-alanine--D-alanine ligase</fullName>
        <ecNumber evidence="4 13">6.3.2.4</ecNumber>
    </recommendedName>
    <alternativeName>
        <fullName evidence="13">D-Ala-D-Ala ligase</fullName>
    </alternativeName>
    <alternativeName>
        <fullName evidence="13">D-alanylalanine synthetase</fullName>
    </alternativeName>
</protein>
<dbReference type="AlphaFoldDB" id="A0A7C2Z1R9"/>
<evidence type="ECO:0000256" key="7">
    <source>
        <dbReference type="ARBA" id="ARBA00022741"/>
    </source>
</evidence>
<feature type="binding site" evidence="15">
    <location>
        <position position="256"/>
    </location>
    <ligand>
        <name>Mg(2+)</name>
        <dbReference type="ChEBI" id="CHEBI:18420"/>
        <label>1</label>
    </ligand>
</feature>
<keyword evidence="6 13" id="KW-0436">Ligase</keyword>
<keyword evidence="15" id="KW-0464">Manganese</keyword>
<evidence type="ECO:0000256" key="6">
    <source>
        <dbReference type="ARBA" id="ARBA00022598"/>
    </source>
</evidence>
<feature type="active site" evidence="14">
    <location>
        <position position="138"/>
    </location>
</feature>
<dbReference type="PROSITE" id="PS00844">
    <property type="entry name" value="DALA_DALA_LIGASE_2"/>
    <property type="match status" value="1"/>
</dbReference>
<dbReference type="NCBIfam" id="NF002378">
    <property type="entry name" value="PRK01372.1"/>
    <property type="match status" value="1"/>
</dbReference>
<keyword evidence="15" id="KW-0479">Metal-binding</keyword>
<dbReference type="Gene3D" id="3.40.50.20">
    <property type="match status" value="1"/>
</dbReference>
<feature type="binding site" evidence="15">
    <location>
        <position position="256"/>
    </location>
    <ligand>
        <name>Mg(2+)</name>
        <dbReference type="ChEBI" id="CHEBI:18420"/>
        <label>2</label>
    </ligand>
</feature>
<keyword evidence="9 13" id="KW-0133">Cell shape</keyword>
<dbReference type="InterPro" id="IPR011761">
    <property type="entry name" value="ATP-grasp"/>
</dbReference>
<feature type="binding site" evidence="15">
    <location>
        <position position="258"/>
    </location>
    <ligand>
        <name>Mg(2+)</name>
        <dbReference type="ChEBI" id="CHEBI:18420"/>
        <label>2</label>
    </ligand>
</feature>
<dbReference type="HAMAP" id="MF_00047">
    <property type="entry name" value="Dala_Dala_lig"/>
    <property type="match status" value="1"/>
</dbReference>
<reference evidence="18" key="1">
    <citation type="journal article" date="2020" name="mSystems">
        <title>Genome- and Community-Level Interaction Insights into Carbon Utilization and Element Cycling Functions of Hydrothermarchaeota in Hydrothermal Sediment.</title>
        <authorList>
            <person name="Zhou Z."/>
            <person name="Liu Y."/>
            <person name="Xu W."/>
            <person name="Pan J."/>
            <person name="Luo Z.H."/>
            <person name="Li M."/>
        </authorList>
    </citation>
    <scope>NUCLEOTIDE SEQUENCE [LARGE SCALE GENOMIC DNA]</scope>
    <source>
        <strain evidence="18">SpSt-132</strain>
    </source>
</reference>
<name>A0A7C2Z1R9_9AQUI</name>
<feature type="binding site" evidence="15">
    <location>
        <position position="243"/>
    </location>
    <ligand>
        <name>Mg(2+)</name>
        <dbReference type="ChEBI" id="CHEBI:18420"/>
        <label>1</label>
    </ligand>
</feature>
<keyword evidence="8 16" id="KW-0067">ATP-binding</keyword>
<keyword evidence="5 13" id="KW-0963">Cytoplasm</keyword>
<dbReference type="InterPro" id="IPR016185">
    <property type="entry name" value="PreATP-grasp_dom_sf"/>
</dbReference>
<dbReference type="EMBL" id="DSFP01000027">
    <property type="protein sequence ID" value="HEW45489.1"/>
    <property type="molecule type" value="Genomic_DNA"/>
</dbReference>
<evidence type="ECO:0000313" key="18">
    <source>
        <dbReference type="EMBL" id="HEW45489.1"/>
    </source>
</evidence>
<dbReference type="InterPro" id="IPR013815">
    <property type="entry name" value="ATP_grasp_subdomain_1"/>
</dbReference>
<keyword evidence="15" id="KW-0460">Magnesium</keyword>
<evidence type="ECO:0000256" key="12">
    <source>
        <dbReference type="ARBA" id="ARBA00047614"/>
    </source>
</evidence>
<evidence type="ECO:0000256" key="9">
    <source>
        <dbReference type="ARBA" id="ARBA00022960"/>
    </source>
</evidence>
<dbReference type="Pfam" id="PF01820">
    <property type="entry name" value="Dala_Dala_lig_N"/>
    <property type="match status" value="1"/>
</dbReference>
<keyword evidence="11 13" id="KW-0961">Cell wall biogenesis/degradation</keyword>
<evidence type="ECO:0000259" key="17">
    <source>
        <dbReference type="PROSITE" id="PS50975"/>
    </source>
</evidence>
<comment type="caution">
    <text evidence="18">The sequence shown here is derived from an EMBL/GenBank/DDBJ whole genome shotgun (WGS) entry which is preliminary data.</text>
</comment>
<feature type="active site" evidence="14">
    <location>
        <position position="13"/>
    </location>
</feature>
<organism evidence="18">
    <name type="scientific">Hydrogenobacter sp</name>
    <dbReference type="NCBI Taxonomy" id="2152829"/>
    <lineage>
        <taxon>Bacteria</taxon>
        <taxon>Pseudomonadati</taxon>
        <taxon>Aquificota</taxon>
        <taxon>Aquificia</taxon>
        <taxon>Aquificales</taxon>
        <taxon>Aquificaceae</taxon>
        <taxon>Hydrogenobacter</taxon>
    </lineage>
</organism>
<dbReference type="GO" id="GO:0046872">
    <property type="term" value="F:metal ion binding"/>
    <property type="evidence" value="ECO:0007669"/>
    <property type="project" value="UniProtKB-KW"/>
</dbReference>
<proteinExistence type="inferred from homology"/>
<dbReference type="PIRSF" id="PIRSF039102">
    <property type="entry name" value="Ddl/VanB"/>
    <property type="match status" value="1"/>
</dbReference>
<evidence type="ECO:0000256" key="3">
    <source>
        <dbReference type="ARBA" id="ARBA00010871"/>
    </source>
</evidence>
<dbReference type="SUPFAM" id="SSF52440">
    <property type="entry name" value="PreATP-grasp domain"/>
    <property type="match status" value="1"/>
</dbReference>
<dbReference type="Gene3D" id="3.30.470.20">
    <property type="entry name" value="ATP-grasp fold, B domain"/>
    <property type="match status" value="1"/>
</dbReference>
<feature type="active site" evidence="14">
    <location>
        <position position="267"/>
    </location>
</feature>
<comment type="catalytic activity">
    <reaction evidence="12 13">
        <text>2 D-alanine + ATP = D-alanyl-D-alanine + ADP + phosphate + H(+)</text>
        <dbReference type="Rhea" id="RHEA:11224"/>
        <dbReference type="ChEBI" id="CHEBI:15378"/>
        <dbReference type="ChEBI" id="CHEBI:30616"/>
        <dbReference type="ChEBI" id="CHEBI:43474"/>
        <dbReference type="ChEBI" id="CHEBI:57416"/>
        <dbReference type="ChEBI" id="CHEBI:57822"/>
        <dbReference type="ChEBI" id="CHEBI:456216"/>
        <dbReference type="EC" id="6.3.2.4"/>
    </reaction>
</comment>
<dbReference type="GO" id="GO:0005737">
    <property type="term" value="C:cytoplasm"/>
    <property type="evidence" value="ECO:0007669"/>
    <property type="project" value="UniProtKB-SubCell"/>
</dbReference>
<evidence type="ECO:0000256" key="13">
    <source>
        <dbReference type="HAMAP-Rule" id="MF_00047"/>
    </source>
</evidence>
<evidence type="ECO:0000256" key="2">
    <source>
        <dbReference type="ARBA" id="ARBA00004496"/>
    </source>
</evidence>
<dbReference type="NCBIfam" id="TIGR01205">
    <property type="entry name" value="D_ala_D_alaTIGR"/>
    <property type="match status" value="1"/>
</dbReference>
<dbReference type="GO" id="GO:0071555">
    <property type="term" value="P:cell wall organization"/>
    <property type="evidence" value="ECO:0007669"/>
    <property type="project" value="UniProtKB-KW"/>
</dbReference>
<dbReference type="GO" id="GO:0008360">
    <property type="term" value="P:regulation of cell shape"/>
    <property type="evidence" value="ECO:0007669"/>
    <property type="project" value="UniProtKB-KW"/>
</dbReference>
<dbReference type="Gene3D" id="3.30.1490.20">
    <property type="entry name" value="ATP-grasp fold, A domain"/>
    <property type="match status" value="1"/>
</dbReference>
<dbReference type="PROSITE" id="PS50975">
    <property type="entry name" value="ATP_GRASP"/>
    <property type="match status" value="1"/>
</dbReference>
<accession>A0A7C2Z1R9</accession>
<evidence type="ECO:0000256" key="16">
    <source>
        <dbReference type="PROSITE-ProRule" id="PRU00409"/>
    </source>
</evidence>
<dbReference type="InterPro" id="IPR011095">
    <property type="entry name" value="Dala_Dala_lig_C"/>
</dbReference>
<dbReference type="PANTHER" id="PTHR23132:SF23">
    <property type="entry name" value="D-ALANINE--D-ALANINE LIGASE B"/>
    <property type="match status" value="1"/>
</dbReference>
<dbReference type="GO" id="GO:0005524">
    <property type="term" value="F:ATP binding"/>
    <property type="evidence" value="ECO:0007669"/>
    <property type="project" value="UniProtKB-UniRule"/>
</dbReference>
<dbReference type="SUPFAM" id="SSF56059">
    <property type="entry name" value="Glutathione synthetase ATP-binding domain-like"/>
    <property type="match status" value="1"/>
</dbReference>
<comment type="similarity">
    <text evidence="3 13">Belongs to the D-alanine--D-alanine ligase family.</text>
</comment>
<gene>
    <name evidence="13" type="primary">ddl</name>
    <name evidence="18" type="ORF">ENO47_02290</name>
</gene>
<comment type="subcellular location">
    <subcellularLocation>
        <location evidence="2 13">Cytoplasm</location>
    </subcellularLocation>
</comment>
<evidence type="ECO:0000256" key="10">
    <source>
        <dbReference type="ARBA" id="ARBA00022984"/>
    </source>
</evidence>
<evidence type="ECO:0000256" key="1">
    <source>
        <dbReference type="ARBA" id="ARBA00001936"/>
    </source>
</evidence>
<evidence type="ECO:0000256" key="14">
    <source>
        <dbReference type="PIRSR" id="PIRSR039102-1"/>
    </source>
</evidence>
<dbReference type="InterPro" id="IPR011127">
    <property type="entry name" value="Dala_Dala_lig_N"/>
</dbReference>
<evidence type="ECO:0000256" key="11">
    <source>
        <dbReference type="ARBA" id="ARBA00023316"/>
    </source>
</evidence>
<feature type="domain" description="ATP-grasp" evidence="17">
    <location>
        <begin position="99"/>
        <end position="289"/>
    </location>
</feature>
<dbReference type="PROSITE" id="PS00843">
    <property type="entry name" value="DALA_DALA_LIGASE_1"/>
    <property type="match status" value="1"/>
</dbReference>
<evidence type="ECO:0000256" key="8">
    <source>
        <dbReference type="ARBA" id="ARBA00022840"/>
    </source>
</evidence>
<evidence type="ECO:0000256" key="5">
    <source>
        <dbReference type="ARBA" id="ARBA00022490"/>
    </source>
</evidence>
<dbReference type="GO" id="GO:0009252">
    <property type="term" value="P:peptidoglycan biosynthetic process"/>
    <property type="evidence" value="ECO:0007669"/>
    <property type="project" value="UniProtKB-UniRule"/>
</dbReference>
<keyword evidence="10 13" id="KW-0573">Peptidoglycan synthesis</keyword>
<evidence type="ECO:0000256" key="4">
    <source>
        <dbReference type="ARBA" id="ARBA00012216"/>
    </source>
</evidence>
<dbReference type="EC" id="6.3.2.4" evidence="4 13"/>
<keyword evidence="7 16" id="KW-0547">Nucleotide-binding</keyword>
<dbReference type="InterPro" id="IPR005905">
    <property type="entry name" value="D_ala_D_ala"/>
</dbReference>
<comment type="cofactor">
    <cofactor evidence="15">
        <name>Mg(2+)</name>
        <dbReference type="ChEBI" id="CHEBI:18420"/>
    </cofactor>
    <cofactor evidence="15">
        <name>Mn(2+)</name>
        <dbReference type="ChEBI" id="CHEBI:29035"/>
    </cofactor>
    <text evidence="15">Binds 2 magnesium or manganese ions per subunit.</text>
</comment>
<dbReference type="GO" id="GO:0008716">
    <property type="term" value="F:D-alanine-D-alanine ligase activity"/>
    <property type="evidence" value="ECO:0007669"/>
    <property type="project" value="UniProtKB-UniRule"/>
</dbReference>
<sequence length="291" mass="32592">MKVVVLMGGRSSEREISLKSGQAILSALQELGHEAIALDLEEDLCERLKVIRPDKVFIALHGTYGEDGRAQGLLDLLGIPYVGSGVLGSALAMDKDITKKVLSFHGIKVPKWICLRSPEEGFEWNTHPAVVKPADQGSSVGLFVVKDQRELREAIGECFKLSKKVMVEEFIEGRDFTVGIIKNQALPPIEIRPKKGLYDYESKYTKGMTEYIFSEDEELNIELQDIALRAHLYLELKDFSRVDFRVSKEGIPYLLEVNTIPGMTELSLFPMACQRAGIDFKRMVEVLISSV</sequence>
<dbReference type="InterPro" id="IPR000291">
    <property type="entry name" value="D-Ala_lig_Van_CS"/>
</dbReference>
<comment type="pathway">
    <text evidence="13">Cell wall biogenesis; peptidoglycan biosynthesis.</text>
</comment>
<dbReference type="UniPathway" id="UPA00219"/>